<proteinExistence type="predicted"/>
<sequence length="110" mass="12555">MGANDKFHKIGKGTDKTSGRNMRADMAYWRGRKVMEITEKKFLIKNSIVLDAEIGLIGVHQQHNKHPCTLIGDLEDFGSLDLSTNQLFEDFYSSKEEPSETIQKHNGFRI</sequence>
<protein>
    <submittedName>
        <fullName evidence="1">Uncharacterized protein</fullName>
    </submittedName>
</protein>
<organism evidence="1 2">
    <name type="scientific">Onchocerca flexuosa</name>
    <dbReference type="NCBI Taxonomy" id="387005"/>
    <lineage>
        <taxon>Eukaryota</taxon>
        <taxon>Metazoa</taxon>
        <taxon>Ecdysozoa</taxon>
        <taxon>Nematoda</taxon>
        <taxon>Chromadorea</taxon>
        <taxon>Rhabditida</taxon>
        <taxon>Spirurina</taxon>
        <taxon>Spiruromorpha</taxon>
        <taxon>Filarioidea</taxon>
        <taxon>Onchocercidae</taxon>
        <taxon>Onchocerca</taxon>
    </lineage>
</organism>
<evidence type="ECO:0000313" key="2">
    <source>
        <dbReference type="Proteomes" id="UP000242913"/>
    </source>
</evidence>
<feature type="non-terminal residue" evidence="1">
    <location>
        <position position="110"/>
    </location>
</feature>
<accession>A0A238BJ01</accession>
<evidence type="ECO:0000313" key="1">
    <source>
        <dbReference type="EMBL" id="OZC05439.1"/>
    </source>
</evidence>
<dbReference type="EMBL" id="KZ271123">
    <property type="protein sequence ID" value="OZC05439.1"/>
    <property type="molecule type" value="Genomic_DNA"/>
</dbReference>
<keyword evidence="2" id="KW-1185">Reference proteome</keyword>
<dbReference type="Proteomes" id="UP000242913">
    <property type="component" value="Unassembled WGS sequence"/>
</dbReference>
<dbReference type="OrthoDB" id="10523422at2759"/>
<name>A0A238BJ01_9BILA</name>
<dbReference type="AlphaFoldDB" id="A0A238BJ01"/>
<gene>
    <name evidence="1" type="ORF">X798_07579</name>
</gene>
<reference evidence="1 2" key="1">
    <citation type="submission" date="2015-12" db="EMBL/GenBank/DDBJ databases">
        <title>Draft genome of the nematode, Onchocerca flexuosa.</title>
        <authorList>
            <person name="Mitreva M."/>
        </authorList>
    </citation>
    <scope>NUCLEOTIDE SEQUENCE [LARGE SCALE GENOMIC DNA]</scope>
    <source>
        <strain evidence="1">Red Deer</strain>
    </source>
</reference>